<comment type="subcellular location">
    <subcellularLocation>
        <location evidence="1">Cell membrane</location>
        <topology evidence="1">Multi-pass membrane protein</topology>
    </subcellularLocation>
</comment>
<dbReference type="InterPro" id="IPR036259">
    <property type="entry name" value="MFS_trans_sf"/>
</dbReference>
<feature type="transmembrane region" description="Helical" evidence="7">
    <location>
        <begin position="158"/>
        <end position="180"/>
    </location>
</feature>
<dbReference type="Gene3D" id="1.20.1250.20">
    <property type="entry name" value="MFS general substrate transporter like domains"/>
    <property type="match status" value="1"/>
</dbReference>
<keyword evidence="5 7" id="KW-1133">Transmembrane helix</keyword>
<evidence type="ECO:0000313" key="8">
    <source>
        <dbReference type="EMBL" id="GIH03207.1"/>
    </source>
</evidence>
<feature type="transmembrane region" description="Helical" evidence="7">
    <location>
        <begin position="274"/>
        <end position="305"/>
    </location>
</feature>
<dbReference type="GO" id="GO:0022857">
    <property type="term" value="F:transmembrane transporter activity"/>
    <property type="evidence" value="ECO:0007669"/>
    <property type="project" value="InterPro"/>
</dbReference>
<evidence type="ECO:0000256" key="2">
    <source>
        <dbReference type="ARBA" id="ARBA00022448"/>
    </source>
</evidence>
<feature type="transmembrane region" description="Helical" evidence="7">
    <location>
        <begin position="93"/>
        <end position="119"/>
    </location>
</feature>
<keyword evidence="9" id="KW-1185">Reference proteome</keyword>
<keyword evidence="4 7" id="KW-0812">Transmembrane</keyword>
<dbReference type="AlphaFoldDB" id="A0A8J3VEB6"/>
<feature type="transmembrane region" description="Helical" evidence="7">
    <location>
        <begin position="70"/>
        <end position="87"/>
    </location>
</feature>
<protein>
    <submittedName>
        <fullName evidence="8">MFS transporter</fullName>
    </submittedName>
</protein>
<dbReference type="PANTHER" id="PTHR23517">
    <property type="entry name" value="RESISTANCE PROTEIN MDTM, PUTATIVE-RELATED-RELATED"/>
    <property type="match status" value="1"/>
</dbReference>
<keyword evidence="2" id="KW-0813">Transport</keyword>
<dbReference type="RefSeq" id="WP_203907124.1">
    <property type="nucleotide sequence ID" value="NZ_BONY01000006.1"/>
</dbReference>
<dbReference type="Proteomes" id="UP000612899">
    <property type="component" value="Unassembled WGS sequence"/>
</dbReference>
<reference evidence="8" key="1">
    <citation type="submission" date="2021-01" db="EMBL/GenBank/DDBJ databases">
        <title>Whole genome shotgun sequence of Rhizocola hellebori NBRC 109834.</title>
        <authorList>
            <person name="Komaki H."/>
            <person name="Tamura T."/>
        </authorList>
    </citation>
    <scope>NUCLEOTIDE SEQUENCE</scope>
    <source>
        <strain evidence="8">NBRC 109834</strain>
    </source>
</reference>
<proteinExistence type="predicted"/>
<dbReference type="GO" id="GO:0005886">
    <property type="term" value="C:plasma membrane"/>
    <property type="evidence" value="ECO:0007669"/>
    <property type="project" value="UniProtKB-SubCell"/>
</dbReference>
<gene>
    <name evidence="8" type="ORF">Rhe02_12740</name>
</gene>
<evidence type="ECO:0000256" key="7">
    <source>
        <dbReference type="SAM" id="Phobius"/>
    </source>
</evidence>
<dbReference type="InterPro" id="IPR011701">
    <property type="entry name" value="MFS"/>
</dbReference>
<evidence type="ECO:0000256" key="6">
    <source>
        <dbReference type="ARBA" id="ARBA00023136"/>
    </source>
</evidence>
<dbReference type="InterPro" id="IPR050171">
    <property type="entry name" value="MFS_Transporters"/>
</dbReference>
<keyword evidence="3" id="KW-1003">Cell membrane</keyword>
<feature type="transmembrane region" description="Helical" evidence="7">
    <location>
        <begin position="356"/>
        <end position="378"/>
    </location>
</feature>
<sequence>MPRRFLSLAQLTSSIGDGAYVVCSVLYFTLIVGLSPAQIGLGLTLGWAVGAAAGVPLGHLADRRGPRGTAILLAVVTASAVGSFLFVRAFLPFVISVICYACGQAGLAASRQALLAGLVGPQERTRVRAHLQAMANAGLAIGAALGGVALFLGTQKAFLWVFAVDAVCFLVAALLLSRLAAPVTATVSRGPQMAVLRDRPYAVITLLNTVLMLYMPLLSLVVPLWIVQRTTAPHWMVSALLVLNTVSVVLFQVRIAGRVSGLASAARLVRLSGLVMLASCTVFALSSIGTSAWAAGLILLAAAALQVLGEMMQASGAWEISFGLAPADKQGQYQGFFGTGTAIARMLGPVLLTTLIITWGTIGWVILGLLFLTASLAMTPAVRWASSRHTAPLLAPAL</sequence>
<evidence type="ECO:0000256" key="1">
    <source>
        <dbReference type="ARBA" id="ARBA00004651"/>
    </source>
</evidence>
<comment type="caution">
    <text evidence="8">The sequence shown here is derived from an EMBL/GenBank/DDBJ whole genome shotgun (WGS) entry which is preliminary data.</text>
</comment>
<evidence type="ECO:0000313" key="9">
    <source>
        <dbReference type="Proteomes" id="UP000612899"/>
    </source>
</evidence>
<feature type="transmembrane region" description="Helical" evidence="7">
    <location>
        <begin position="39"/>
        <end position="58"/>
    </location>
</feature>
<evidence type="ECO:0000256" key="4">
    <source>
        <dbReference type="ARBA" id="ARBA00022692"/>
    </source>
</evidence>
<feature type="transmembrane region" description="Helical" evidence="7">
    <location>
        <begin position="201"/>
        <end position="226"/>
    </location>
</feature>
<keyword evidence="6 7" id="KW-0472">Membrane</keyword>
<evidence type="ECO:0000256" key="5">
    <source>
        <dbReference type="ARBA" id="ARBA00022989"/>
    </source>
</evidence>
<dbReference type="EMBL" id="BONY01000006">
    <property type="protein sequence ID" value="GIH03207.1"/>
    <property type="molecule type" value="Genomic_DNA"/>
</dbReference>
<dbReference type="PANTHER" id="PTHR23517:SF2">
    <property type="entry name" value="MULTIDRUG RESISTANCE PROTEIN MDTH"/>
    <property type="match status" value="1"/>
</dbReference>
<evidence type="ECO:0000256" key="3">
    <source>
        <dbReference type="ARBA" id="ARBA00022475"/>
    </source>
</evidence>
<name>A0A8J3VEB6_9ACTN</name>
<accession>A0A8J3VEB6</accession>
<dbReference type="Pfam" id="PF07690">
    <property type="entry name" value="MFS_1"/>
    <property type="match status" value="1"/>
</dbReference>
<organism evidence="8 9">
    <name type="scientific">Rhizocola hellebori</name>
    <dbReference type="NCBI Taxonomy" id="1392758"/>
    <lineage>
        <taxon>Bacteria</taxon>
        <taxon>Bacillati</taxon>
        <taxon>Actinomycetota</taxon>
        <taxon>Actinomycetes</taxon>
        <taxon>Micromonosporales</taxon>
        <taxon>Micromonosporaceae</taxon>
        <taxon>Rhizocola</taxon>
    </lineage>
</organism>
<dbReference type="SUPFAM" id="SSF103473">
    <property type="entry name" value="MFS general substrate transporter"/>
    <property type="match status" value="1"/>
</dbReference>
<feature type="transmembrane region" description="Helical" evidence="7">
    <location>
        <begin position="232"/>
        <end position="253"/>
    </location>
</feature>
<feature type="transmembrane region" description="Helical" evidence="7">
    <location>
        <begin position="131"/>
        <end position="152"/>
    </location>
</feature>